<dbReference type="AlphaFoldDB" id="A0A1H3AW76"/>
<dbReference type="OrthoDB" id="1649455at2"/>
<keyword evidence="1" id="KW-0812">Transmembrane</keyword>
<dbReference type="Gene3D" id="3.30.420.40">
    <property type="match status" value="2"/>
</dbReference>
<dbReference type="Proteomes" id="UP000199652">
    <property type="component" value="Unassembled WGS sequence"/>
</dbReference>
<proteinExistence type="predicted"/>
<gene>
    <name evidence="2" type="ORF">SAMN04488579_101202</name>
</gene>
<dbReference type="Gene3D" id="3.30.1490.300">
    <property type="match status" value="1"/>
</dbReference>
<dbReference type="EMBL" id="FNOU01000001">
    <property type="protein sequence ID" value="SDX33917.1"/>
    <property type="molecule type" value="Genomic_DNA"/>
</dbReference>
<evidence type="ECO:0000313" key="2">
    <source>
        <dbReference type="EMBL" id="SDX33917.1"/>
    </source>
</evidence>
<organism evidence="2 3">
    <name type="scientific">Eubacterium barkeri</name>
    <name type="common">Clostridium barkeri</name>
    <dbReference type="NCBI Taxonomy" id="1528"/>
    <lineage>
        <taxon>Bacteria</taxon>
        <taxon>Bacillati</taxon>
        <taxon>Bacillota</taxon>
        <taxon>Clostridia</taxon>
        <taxon>Eubacteriales</taxon>
        <taxon>Eubacteriaceae</taxon>
        <taxon>Eubacterium</taxon>
    </lineage>
</organism>
<accession>A0A1H3AW76</accession>
<feature type="transmembrane region" description="Helical" evidence="1">
    <location>
        <begin position="327"/>
        <end position="347"/>
    </location>
</feature>
<keyword evidence="1" id="KW-0472">Membrane</keyword>
<keyword evidence="1" id="KW-1133">Transmembrane helix</keyword>
<reference evidence="3" key="1">
    <citation type="submission" date="2016-10" db="EMBL/GenBank/DDBJ databases">
        <authorList>
            <person name="Varghese N."/>
            <person name="Submissions S."/>
        </authorList>
    </citation>
    <scope>NUCLEOTIDE SEQUENCE [LARGE SCALE GENOMIC DNA]</scope>
    <source>
        <strain evidence="3">VPI 5359</strain>
    </source>
</reference>
<evidence type="ECO:0008006" key="4">
    <source>
        <dbReference type="Google" id="ProtNLM"/>
    </source>
</evidence>
<dbReference type="RefSeq" id="WP_090242557.1">
    <property type="nucleotide sequence ID" value="NZ_FNOU01000001.1"/>
</dbReference>
<keyword evidence="3" id="KW-1185">Reference proteome</keyword>
<name>A0A1H3AW76_EUBBA</name>
<protein>
    <recommendedName>
        <fullName evidence="4">Type IV pilus assembly protein PilM</fullName>
    </recommendedName>
</protein>
<sequence>MQTSLYFAADSLQILQGAGKGNTLIVDKFLKIPMASGGLINGVITNEGILLDALDRAREEYDVEFKNVQLIINTSLAIYKNIPVPKLKPGELVELCHHEFEDAPGYEDLIMDYKGMLGKGEATNMFAVALEKGVLESYMHLFETAGIKLTRIDTALSALVDYFGQTLDFQSQTFAIYVMDGNNLLYALFENGRYTFSSQARMMADRGTEAFTAEMAGKISSLVQFNKSQKSQYPLERAYFTGVTPGEIKSLKAYTQDMEVLCELLPTTDNIVGKHALDDHFFLDDGFLPTVGSFEKKDAINLLRAYKKAMNPHKGIDIHNKAVIPPLVLLGIFVVGFIGFFIMGMVMQKQIKDLDQYINDESNVSMYAKAQSVDTELGTVQAEAKAYDDTQAAEGSYPAFDGDKLYQVLYSGDGITTTTVSLDAKTGVLSYSGSAGNEYQAANYVNNIINSGLFASVDYLGYSYSAGSTVSTGTTSSTAQAAAAPSYSFTYTAIMKGGVGQ</sequence>
<dbReference type="STRING" id="1528.SAMN04488579_101202"/>
<dbReference type="InterPro" id="IPR050696">
    <property type="entry name" value="FtsA/MreB"/>
</dbReference>
<dbReference type="PANTHER" id="PTHR32432:SF3">
    <property type="entry name" value="ETHANOLAMINE UTILIZATION PROTEIN EUTJ"/>
    <property type="match status" value="1"/>
</dbReference>
<evidence type="ECO:0000313" key="3">
    <source>
        <dbReference type="Proteomes" id="UP000199652"/>
    </source>
</evidence>
<evidence type="ECO:0000256" key="1">
    <source>
        <dbReference type="SAM" id="Phobius"/>
    </source>
</evidence>
<dbReference type="PANTHER" id="PTHR32432">
    <property type="entry name" value="CELL DIVISION PROTEIN FTSA-RELATED"/>
    <property type="match status" value="1"/>
</dbReference>